<keyword evidence="1" id="KW-0548">Nucleotidyltransferase</keyword>
<dbReference type="AlphaFoldDB" id="Q5DU92"/>
<proteinExistence type="evidence at transcript level"/>
<dbReference type="GO" id="GO:0003964">
    <property type="term" value="F:RNA-directed DNA polymerase activity"/>
    <property type="evidence" value="ECO:0007669"/>
    <property type="project" value="UniProtKB-KW"/>
</dbReference>
<reference evidence="1" key="2">
    <citation type="submission" date="2005-03" db="EMBL/GenBank/DDBJ databases">
        <title>Activation of chickpea Ty1-copia retrotransposons under abiotic stress conditions.</title>
        <authorList>
            <person name="Rajput M.K."/>
            <person name="Upadhyaya K.C."/>
        </authorList>
    </citation>
    <scope>NUCLEOTIDE SEQUENCE</scope>
</reference>
<organism evidence="1">
    <name type="scientific">Cicer arietinum</name>
    <name type="common">Chickpea</name>
    <name type="synonym">Garbanzo</name>
    <dbReference type="NCBI Taxonomy" id="3827"/>
    <lineage>
        <taxon>Eukaryota</taxon>
        <taxon>Viridiplantae</taxon>
        <taxon>Streptophyta</taxon>
        <taxon>Embryophyta</taxon>
        <taxon>Tracheophyta</taxon>
        <taxon>Spermatophyta</taxon>
        <taxon>Magnoliopsida</taxon>
        <taxon>eudicotyledons</taxon>
        <taxon>Gunneridae</taxon>
        <taxon>Pentapetalae</taxon>
        <taxon>rosids</taxon>
        <taxon>fabids</taxon>
        <taxon>Fabales</taxon>
        <taxon>Fabaceae</taxon>
        <taxon>Papilionoideae</taxon>
        <taxon>50 kb inversion clade</taxon>
        <taxon>NPAAA clade</taxon>
        <taxon>Hologalegina</taxon>
        <taxon>IRL clade</taxon>
        <taxon>Cicereae</taxon>
        <taxon>Cicer</taxon>
    </lineage>
</organism>
<gene>
    <name evidence="1" type="primary">pol</name>
</gene>
<feature type="non-terminal residue" evidence="1">
    <location>
        <position position="1"/>
    </location>
</feature>
<keyword evidence="1" id="KW-0695">RNA-directed DNA polymerase</keyword>
<keyword evidence="1" id="KW-0808">Transferase</keyword>
<dbReference type="EMBL" id="AJ888307">
    <property type="protein sequence ID" value="CAI59827.1"/>
    <property type="molecule type" value="mRNA"/>
</dbReference>
<name>Q5DU92_CICAR</name>
<protein>
    <submittedName>
        <fullName evidence="1">Reverse transcriptase</fullName>
    </submittedName>
</protein>
<accession>Q5DU92</accession>
<reference evidence="1" key="1">
    <citation type="submission" date="2005-02" db="EMBL/GenBank/DDBJ databases">
        <authorList>
            <person name="Rajput] M.K."/>
        </authorList>
    </citation>
    <scope>NUCLEOTIDE SEQUENCE</scope>
</reference>
<sequence length="72" mass="7643">TSGLGSMSSTYNNKIMKSSSAKIFNKNTVIRSSLPVALLTHKLTQTSCTTDAGPASNHIDSLSPYTHSLLCL</sequence>
<evidence type="ECO:0000313" key="1">
    <source>
        <dbReference type="EMBL" id="CAI59827.1"/>
    </source>
</evidence>